<proteinExistence type="predicted"/>
<organism evidence="1">
    <name type="scientific">viral metagenome</name>
    <dbReference type="NCBI Taxonomy" id="1070528"/>
    <lineage>
        <taxon>unclassified sequences</taxon>
        <taxon>metagenomes</taxon>
        <taxon>organismal metagenomes</taxon>
    </lineage>
</organism>
<reference evidence="1" key="1">
    <citation type="journal article" date="2020" name="Nature">
        <title>Giant virus diversity and host interactions through global metagenomics.</title>
        <authorList>
            <person name="Schulz F."/>
            <person name="Roux S."/>
            <person name="Paez-Espino D."/>
            <person name="Jungbluth S."/>
            <person name="Walsh D.A."/>
            <person name="Denef V.J."/>
            <person name="McMahon K.D."/>
            <person name="Konstantinidis K.T."/>
            <person name="Eloe-Fadrosh E.A."/>
            <person name="Kyrpides N.C."/>
            <person name="Woyke T."/>
        </authorList>
    </citation>
    <scope>NUCLEOTIDE SEQUENCE</scope>
    <source>
        <strain evidence="1">GVMAG-M-3300023184-13</strain>
    </source>
</reference>
<evidence type="ECO:0000313" key="1">
    <source>
        <dbReference type="EMBL" id="QHT81720.1"/>
    </source>
</evidence>
<dbReference type="AlphaFoldDB" id="A0A6C0HMX6"/>
<dbReference type="EMBL" id="MN739989">
    <property type="protein sequence ID" value="QHT81720.1"/>
    <property type="molecule type" value="Genomic_DNA"/>
</dbReference>
<name>A0A6C0HMX6_9ZZZZ</name>
<protein>
    <submittedName>
        <fullName evidence="1">Uncharacterized protein</fullName>
    </submittedName>
</protein>
<sequence length="266" mass="31610">MNGIQSAKNQIFITIIDNVKISTAINTITTTYDFNAKVKMYLSYQAQIFLQTYYYGFQVKGFEIYIFPYLPRWYFLMLTTNPNTNHPFLLFANLDDNKIHVIRPIGKERGQVEIPIVFEAVAQCNAIEKFALYFAVDRSIFMRKNAIVYVPQFTLINCNNITNCMRKMHEIDKMNISKSEKLKQIAKYEEFYKNKAIEFLQYYFTLLENANYDEAYLFLKGNHATYYKKERLNTFFKDTKIIIGHLHIFIELYRLLNYLKLFANLS</sequence>
<accession>A0A6C0HMX6</accession>